<name>A0A1A7VDZ8_PLAKH</name>
<organism evidence="5 6">
    <name type="scientific">Plasmodium knowlesi (strain H)</name>
    <dbReference type="NCBI Taxonomy" id="5851"/>
    <lineage>
        <taxon>Eukaryota</taxon>
        <taxon>Sar</taxon>
        <taxon>Alveolata</taxon>
        <taxon>Apicomplexa</taxon>
        <taxon>Aconoidasida</taxon>
        <taxon>Haemosporida</taxon>
        <taxon>Plasmodiidae</taxon>
        <taxon>Plasmodium</taxon>
        <taxon>Plasmodium (Plasmodium)</taxon>
    </lineage>
</organism>
<evidence type="ECO:0000256" key="1">
    <source>
        <dbReference type="SAM" id="MobiDB-lite"/>
    </source>
</evidence>
<feature type="domain" description="Schizont-infected cell agglutination extracellular beta" evidence="2">
    <location>
        <begin position="603"/>
        <end position="770"/>
    </location>
</feature>
<dbReference type="Pfam" id="PF12878">
    <property type="entry name" value="SICA_beta"/>
    <property type="match status" value="6"/>
</dbReference>
<feature type="domain" description="Schizont-infected cell agglutination extracellular beta" evidence="2">
    <location>
        <begin position="395"/>
        <end position="552"/>
    </location>
</feature>
<sequence>MASSAGSDLFRAWLDQEVKAAQGAQGATAAAASRITDAMRKNLEGEWNKLKTSLEKSGSAEISGLCGDVDERVRVGGGSVVARKEYLKNICKGIAEIRYFMSGVETKRYTGIMGRGTDEDEDPVITTLDGAKAYPRCIVGMLAMSELYGDHCHLEEIIQHISPEVQRKLGGTHQTRGAKLDACGDIKTEDLKFGRTVLHNAIKDWVKGERGKGKKDGVMRVGYVWGWRDEVCSRTRRDQPHVQELRKENAQHMTSFLGVGKVNDRKAIMDELMNDKEIITVQDIQNVLQESMSNGGTANVDTIMNKVGEKIKKNEGIGRWEVDGGKWMVGTGWYELDGMNRMLGTGLWEVDGGKWMLGNWMVGTGWYELDGMNRMVGTGWYELDADVCMKEKSKSFCERLRCAKQHWELNNKQQVSGNTGDFWSNNVEKKLEKLITSTTVDNGGTGGAYCNGNFTNNANKEACKHMAALLHEMYETQSSGNDKYSEQIIQCLLLKAYANKLKEQAKNKGYCDIEKGLKKAFDQSSTIMNTSGQCQTPNDKTCFECKWENDDTTKDGLDNCTIPNGPSQEKVLEKVVKLFKENKQTKEDEVHKTLTDFNNKNPLCERFQCLAAKGQDQKGNDTFWTTDVKELWQELSQAMTKTHGTSINGECNQMDGGRTPTNPERKACNYLNTGFEALYNTTTTPSSSVNGKLLSNPSLRQTMGCFLLHSYAKYMKDRAVCDIEKGIQKAFTLWGDPNEKASDTCKVNGKELCVPCHWQESDDKWENCSISTSGQNTTEVKDKLNDIVKKEDEAVKKATDAMNELTLCERVQCVGKRWLKEIRNKTSDPLTEADWDQVWEEAKSQLTELSGGIEKNKKETEVTKHCSMDESKGKEACLLIAAGLKSLYDIPVNGTDPNDAVKASFQRTMRCVLLNAIADKLQDDNFPCRDEKNVAAGITAAFKNSETIMGKGDGCQNGNVTCFKCDRVSLKDLTNCKVGENKDKELKNKVEEVLNDDNYGAKEEMKKIEAQAIKDILDIFFSLLQPTNNKYMTIPHPFSKTKPKIQKKQQQKQTSKTTTTQQQKYKNKNTKQKQKYKTTTKTTTKIQKQQQKQTNKNTKTKRQQQKYKNNNKNKRTKIQKQKDNNKNTKTKRQQQKYKNKNKNTKTSYVYVYTYIDICKPCEEDKNGEKCKRFECIVKKWEERNKTKVNGTVTWDDMKGDFGTELESLLNDMKDTTNQTTAALHCNNTNWKDNDAHGFANKTACQLVARGLQHISKIQLEYSDTAKPGTGQDKDPYDKQEYKQLVACLMLKAVVQKMKEDSKICDIDIGISAAFAKAGKIKSDHCKNGKPCIECKLTDEFDNCTIGNDKVKNKLDSLLTVEKKTNVDQTLEPITKTKGNIGTLCDRLQCLASRVQLTQGRHNAVSRIKGAGIKREGIEVIEREGIKGRKKERKLQIPGSGIKVSGVSVARFLNDINTVVEEELKKLLKKITNDGNWNEVATYCTGDIGSSKDDTPGEKKAKQKACKLFALGLKHISNINEGDDATKSLKKTMMCAALNLYADQLIDKANDQCPLDGTKLKEAIKYAFEEGNATMKNGGTSCSGGSNGTNYCFVCKRHDNFPNCQIGNNPNDKVKDKMTILLNNEDQSNTASNNNQEKTLEKINKIELFCTQVQCAIKQKLRSQHKLQNGIPSWSDIDSDAKGVLAQLLEQMVQGRNQAAVNQYCNDEAKWSTFGHKGKHTNKEACLLFAAGLEHIYTHGNGHTMGQFKGPSFEQTMGCLFLKEYAEQLKKMAEIQKKYKVHPDCSVHSGIEHAFGKSKDIMKNVLSKCINGTNGISCFECKIDQDYDDCSISNDNVGSEVNKLFEDKQNKDHMEETLSNTVCPILLTDILTPFLPLAPVSIGLSAMAYYLWKYFGPLGKGGGRFRRSPVEIPGPSVQEQVLDHVEEAGPHEYRLVKERKRRSAPTRTKRSGRVNRRTIIEIHFEVLDECQKGDTQSNQKDFLELLVQEFMGSEFMEEEQVLKEEVLMEEVLMEEVPMERVPIEEVPSLGSVFMV</sequence>
<feature type="domain" description="Schizont-infected cell agglutination extracellular beta" evidence="2">
    <location>
        <begin position="1382"/>
        <end position="1605"/>
    </location>
</feature>
<reference evidence="6" key="1">
    <citation type="submission" date="2016-05" db="EMBL/GenBank/DDBJ databases">
        <authorList>
            <person name="Sharaf H."/>
        </authorList>
    </citation>
    <scope>NUCLEOTIDE SEQUENCE [LARGE SCALE GENOMIC DNA]</scope>
    <source>
        <strain evidence="6">H</strain>
    </source>
</reference>
<feature type="domain" description="Schizont-infected cell agglutination extracellular alpha" evidence="4">
    <location>
        <begin position="8"/>
        <end position="205"/>
    </location>
</feature>
<feature type="compositionally biased region" description="Basic residues" evidence="1">
    <location>
        <begin position="1128"/>
        <end position="1142"/>
    </location>
</feature>
<dbReference type="Pfam" id="PF12887">
    <property type="entry name" value="SICA_alpha"/>
    <property type="match status" value="1"/>
</dbReference>
<evidence type="ECO:0000259" key="3">
    <source>
        <dbReference type="Pfam" id="PF12879"/>
    </source>
</evidence>
<evidence type="ECO:0000313" key="5">
    <source>
        <dbReference type="EMBL" id="SBO20094.1"/>
    </source>
</evidence>
<evidence type="ECO:0000259" key="4">
    <source>
        <dbReference type="Pfam" id="PF12887"/>
    </source>
</evidence>
<dbReference type="InterPro" id="IPR024288">
    <property type="entry name" value="SICA_C"/>
</dbReference>
<feature type="compositionally biased region" description="Basic residues" evidence="1">
    <location>
        <begin position="1098"/>
        <end position="1119"/>
    </location>
</feature>
<dbReference type="Pfam" id="PF12879">
    <property type="entry name" value="SICA_C"/>
    <property type="match status" value="1"/>
</dbReference>
<evidence type="ECO:0000259" key="2">
    <source>
        <dbReference type="Pfam" id="PF12878"/>
    </source>
</evidence>
<evidence type="ECO:0000313" key="6">
    <source>
        <dbReference type="Proteomes" id="UP000182128"/>
    </source>
</evidence>
<feature type="domain" description="Schizont-infected cell agglutination extracellular beta" evidence="2">
    <location>
        <begin position="806"/>
        <end position="978"/>
    </location>
</feature>
<dbReference type="EMBL" id="CWHQ02000002">
    <property type="protein sequence ID" value="SBO20094.1"/>
    <property type="molecule type" value="Genomic_DNA"/>
</dbReference>
<feature type="region of interest" description="Disordered" evidence="1">
    <location>
        <begin position="1034"/>
        <end position="1142"/>
    </location>
</feature>
<dbReference type="InterPro" id="IPR024290">
    <property type="entry name" value="SICA_extracell_a"/>
</dbReference>
<dbReference type="Proteomes" id="UP000182128">
    <property type="component" value="Unassembled WGS sequence"/>
</dbReference>
<feature type="domain" description="Schizont-infected cell agglutination C-terminal" evidence="3">
    <location>
        <begin position="1892"/>
        <end position="2033"/>
    </location>
</feature>
<feature type="compositionally biased region" description="Basic residues" evidence="1">
    <location>
        <begin position="1065"/>
        <end position="1078"/>
    </location>
</feature>
<accession>A0A1A7VDZ8</accession>
<feature type="domain" description="Schizont-infected cell agglutination extracellular beta" evidence="2">
    <location>
        <begin position="1648"/>
        <end position="1831"/>
    </location>
</feature>
<feature type="compositionally biased region" description="Low complexity" evidence="1">
    <location>
        <begin position="1079"/>
        <end position="1097"/>
    </location>
</feature>
<feature type="compositionally biased region" description="Basic residues" evidence="1">
    <location>
        <begin position="1039"/>
        <end position="1050"/>
    </location>
</feature>
<dbReference type="InterPro" id="IPR024285">
    <property type="entry name" value="SICA_extracell_b"/>
</dbReference>
<gene>
    <name evidence="5" type="ORF">PKNA1_C2_0913400</name>
</gene>
<protein>
    <submittedName>
        <fullName evidence="5">SICAvar, type I</fullName>
    </submittedName>
</protein>
<feature type="domain" description="Schizont-infected cell agglutination extracellular beta" evidence="2">
    <location>
        <begin position="1170"/>
        <end position="1345"/>
    </location>
</feature>
<feature type="compositionally biased region" description="Low complexity" evidence="1">
    <location>
        <begin position="1051"/>
        <end position="1064"/>
    </location>
</feature>
<proteinExistence type="predicted"/>